<proteinExistence type="predicted"/>
<dbReference type="Proteomes" id="UP000270094">
    <property type="component" value="Unassembled WGS sequence"/>
</dbReference>
<organism evidence="1 2">
    <name type="scientific">Strongylus vulgaris</name>
    <name type="common">Blood worm</name>
    <dbReference type="NCBI Taxonomy" id="40348"/>
    <lineage>
        <taxon>Eukaryota</taxon>
        <taxon>Metazoa</taxon>
        <taxon>Ecdysozoa</taxon>
        <taxon>Nematoda</taxon>
        <taxon>Chromadorea</taxon>
        <taxon>Rhabditida</taxon>
        <taxon>Rhabditina</taxon>
        <taxon>Rhabditomorpha</taxon>
        <taxon>Strongyloidea</taxon>
        <taxon>Strongylidae</taxon>
        <taxon>Strongylus</taxon>
    </lineage>
</organism>
<evidence type="ECO:0000313" key="1">
    <source>
        <dbReference type="EMBL" id="VDM83588.1"/>
    </source>
</evidence>
<dbReference type="EMBL" id="UYYB01124094">
    <property type="protein sequence ID" value="VDM83588.1"/>
    <property type="molecule type" value="Genomic_DNA"/>
</dbReference>
<reference evidence="1 2" key="1">
    <citation type="submission" date="2018-11" db="EMBL/GenBank/DDBJ databases">
        <authorList>
            <consortium name="Pathogen Informatics"/>
        </authorList>
    </citation>
    <scope>NUCLEOTIDE SEQUENCE [LARGE SCALE GENOMIC DNA]</scope>
</reference>
<protein>
    <submittedName>
        <fullName evidence="1">Uncharacterized protein</fullName>
    </submittedName>
</protein>
<evidence type="ECO:0000313" key="2">
    <source>
        <dbReference type="Proteomes" id="UP000270094"/>
    </source>
</evidence>
<keyword evidence="2" id="KW-1185">Reference proteome</keyword>
<name>A0A3P7LWW3_STRVU</name>
<gene>
    <name evidence="1" type="ORF">SVUK_LOCUS18586</name>
</gene>
<dbReference type="AlphaFoldDB" id="A0A3P7LWW3"/>
<accession>A0A3P7LWW3</accession>
<sequence>MLSVIFPMDICFRQIRKFVLFAIDFMIRSWKILQPRSGIAMESRKLCYSIALYTQKIAIFDCIYPQSSAKILY</sequence>